<sequence length="244" mass="27332">MSVNKILVVVAHPDDESFICGGTLAKYAKQGSEVTVICATKGELGRRLGKRPFMVSRESMRRVREGEMREACSALGVQRLEFLDILDKTVEFEEYEGLKQRIIGFIEDIQPDVVLTFHEKLGGHPDHCAIGRATKGAYLEAVTRPDQARYLYFITYGDEIKGFNLSPDVVSAVNIHCSLQEKLSTYRAHRSQSDVHKWAWQSDEQAILGVSPIEYFIRFTREGAADVLGDAPVTTLYNEGTNLS</sequence>
<dbReference type="InterPro" id="IPR024078">
    <property type="entry name" value="LmbE-like_dom_sf"/>
</dbReference>
<gene>
    <name evidence="1" type="ORF">OB236_18955</name>
</gene>
<proteinExistence type="predicted"/>
<organism evidence="1 2">
    <name type="scientific">Paenibacillus baimaensis</name>
    <dbReference type="NCBI Taxonomy" id="2982185"/>
    <lineage>
        <taxon>Bacteria</taxon>
        <taxon>Bacillati</taxon>
        <taxon>Bacillota</taxon>
        <taxon>Bacilli</taxon>
        <taxon>Bacillales</taxon>
        <taxon>Paenibacillaceae</taxon>
        <taxon>Paenibacillus</taxon>
    </lineage>
</organism>
<comment type="caution">
    <text evidence="1">The sequence shown here is derived from an EMBL/GenBank/DDBJ whole genome shotgun (WGS) entry which is preliminary data.</text>
</comment>
<dbReference type="Gene3D" id="3.40.50.10320">
    <property type="entry name" value="LmbE-like"/>
    <property type="match status" value="1"/>
</dbReference>
<dbReference type="EMBL" id="JAOQIO010000077">
    <property type="protein sequence ID" value="MCU6794188.1"/>
    <property type="molecule type" value="Genomic_DNA"/>
</dbReference>
<dbReference type="InterPro" id="IPR003737">
    <property type="entry name" value="GlcNAc_PI_deacetylase-related"/>
</dbReference>
<evidence type="ECO:0000313" key="2">
    <source>
        <dbReference type="Proteomes" id="UP001652445"/>
    </source>
</evidence>
<accession>A0ABT2UHT0</accession>
<dbReference type="RefSeq" id="WP_262685382.1">
    <property type="nucleotide sequence ID" value="NZ_JAOQIO010000077.1"/>
</dbReference>
<dbReference type="SUPFAM" id="SSF102588">
    <property type="entry name" value="LmbE-like"/>
    <property type="match status" value="1"/>
</dbReference>
<evidence type="ECO:0000313" key="1">
    <source>
        <dbReference type="EMBL" id="MCU6794188.1"/>
    </source>
</evidence>
<reference evidence="1 2" key="1">
    <citation type="submission" date="2022-09" db="EMBL/GenBank/DDBJ databases">
        <authorList>
            <person name="Han X.L."/>
            <person name="Wang Q."/>
            <person name="Lu T."/>
        </authorList>
    </citation>
    <scope>NUCLEOTIDE SEQUENCE [LARGE SCALE GENOMIC DNA]</scope>
    <source>
        <strain evidence="1 2">WQ 127069</strain>
    </source>
</reference>
<keyword evidence="2" id="KW-1185">Reference proteome</keyword>
<dbReference type="PANTHER" id="PTHR12993:SF11">
    <property type="entry name" value="N-ACETYLGLUCOSAMINYL-PHOSPHATIDYLINOSITOL DE-N-ACETYLASE"/>
    <property type="match status" value="1"/>
</dbReference>
<dbReference type="Proteomes" id="UP001652445">
    <property type="component" value="Unassembled WGS sequence"/>
</dbReference>
<dbReference type="PANTHER" id="PTHR12993">
    <property type="entry name" value="N-ACETYLGLUCOSAMINYL-PHOSPHATIDYLINOSITOL DE-N-ACETYLASE-RELATED"/>
    <property type="match status" value="1"/>
</dbReference>
<dbReference type="Pfam" id="PF02585">
    <property type="entry name" value="PIG-L"/>
    <property type="match status" value="1"/>
</dbReference>
<protein>
    <submittedName>
        <fullName evidence="1">PIG-L family deacetylase</fullName>
    </submittedName>
</protein>
<name>A0ABT2UHT0_9BACL</name>